<dbReference type="EMBL" id="HBFB01008012">
    <property type="protein sequence ID" value="CAD8671128.1"/>
    <property type="molecule type" value="Transcribed_RNA"/>
</dbReference>
<evidence type="ECO:0000313" key="2">
    <source>
        <dbReference type="EMBL" id="CAD8671128.1"/>
    </source>
</evidence>
<proteinExistence type="predicted"/>
<feature type="region of interest" description="Disordered" evidence="1">
    <location>
        <begin position="134"/>
        <end position="191"/>
    </location>
</feature>
<feature type="region of interest" description="Disordered" evidence="1">
    <location>
        <begin position="69"/>
        <end position="122"/>
    </location>
</feature>
<sequence length="1257" mass="140119">MRGLILQPPPGWGPPEDLNAGRAWITARRQNHQDDGGLFIDCFHCHSSRLPVCCRVSSEEQFLAEHWGKFPSRRPAPSPDHSSGSSKRFRGDSGSGQPRSNTSDRVFPDEGSPSVGNSPAMQPMQAPMQAALMQPMAPPSPAARQQAPASPPRHFVLYPPGMQPQQQQHQQQSPPHHPPLYPAPGDEDQELGQDVLDDFDAEDDAAQAAQMQQEDGDGQEGWDFLPLDSGDEEEGQPPRRLCQRVSDIKAHFDGALHHQSVHTVRSFLEFEINHHTAHNHTDASMKERMAEEAKKAAGQDGMRKHHVPVDIEDIRAILGCKRLWEMSYHICVGCNQHFWQPLNPRLWRSPNADVHHVEAQRHLIKCPVPGCNGERFTKKSGRGVSKAVMEPKRVVYYMGLKDGLALPNYRDPLFTANQGHHRTPDDPSTPTGCLKFKQINQRLRGQLEQCTEDCRHTPHQTAPIELGYDDGNMFVFADGKIGVLAARYTDLPLHLMAKREWHRVLMLVPTDNEASNPGRLDGCMLPLFVDLIKYGPEMEAADYDKLPEHLRRLVSRSEAGIGMRLHPVHRNAQGLVQAGKSIQHRVVVTGIYADSMARTALCRGVSVGSSYKACRECDMQAVSLYGTRRWCGACVAVRRRFSTQKNQYNRLGWGENDTLRWLTPNEKLQRDEAVDADAAQSTVRGSHGVCMFNRVLYYHEYDDMFVLPFAHAVFRGILRDFWTEVIRSPQSVAKQQAAAVVEQENAAPAGQAVAGQDDLDTDLQDLPEAVRGMGVNMRDGALQSHIPRTINPAHLVCNQQQARRGGRQQGGAVRHDAYRSEAARRGDTFAMTNDWGSPYRDLFTQCQSWKIEEWMRFVEVVQPLMFVGNVPTDSVRRACMHLHQYIVYHMYVHPMPAGMDAAAFRVEREGRIKEAHEHLMQYAELVEREFGADLLTHNLHMLACWHHRQVLEWGDTAYQGELWLEQCIQYVKRKTKYRAVSAPARVIANNIELLLKAQMHLSAGSYDVAVALGEVPGVDGVGGGAQQGPPGLVRAAAGPELAIPAGGQRAVLHDAARGGLDIGTHGHSVAGLCQQVLACSRGVPGALDPVWAEHVLPFSNRVEARVCKHLTLHDTLREEVACTVGGQETSRSSTHVLLHWGGEKRLAEVRYYVELSVRADEPGWDPAVAVPGPLAVALVNIYNPPARRATQRMFDAWGEGQGDVHLGLRPTSDREGWLHWNQCVLAAQIVSKVAYVPVQMVGEDCLLACGYKFRQHH</sequence>
<protein>
    <submittedName>
        <fullName evidence="2">Uncharacterized protein</fullName>
    </submittedName>
</protein>
<feature type="compositionally biased region" description="Polar residues" evidence="1">
    <location>
        <begin position="95"/>
        <end position="104"/>
    </location>
</feature>
<organism evidence="2">
    <name type="scientific">Chlamydomonas leiostraca</name>
    <dbReference type="NCBI Taxonomy" id="1034604"/>
    <lineage>
        <taxon>Eukaryota</taxon>
        <taxon>Viridiplantae</taxon>
        <taxon>Chlorophyta</taxon>
        <taxon>core chlorophytes</taxon>
        <taxon>Chlorophyceae</taxon>
        <taxon>CS clade</taxon>
        <taxon>Chlamydomonadales</taxon>
        <taxon>Chlamydomonadaceae</taxon>
        <taxon>Chlamydomonas</taxon>
    </lineage>
</organism>
<name>A0A7S0R9G1_9CHLO</name>
<reference evidence="2" key="1">
    <citation type="submission" date="2021-01" db="EMBL/GenBank/DDBJ databases">
        <authorList>
            <person name="Corre E."/>
            <person name="Pelletier E."/>
            <person name="Niang G."/>
            <person name="Scheremetjew M."/>
            <person name="Finn R."/>
            <person name="Kale V."/>
            <person name="Holt S."/>
            <person name="Cochrane G."/>
            <person name="Meng A."/>
            <person name="Brown T."/>
            <person name="Cohen L."/>
        </authorList>
    </citation>
    <scope>NUCLEOTIDE SEQUENCE</scope>
    <source>
        <strain evidence="2">SAG 11-49</strain>
    </source>
</reference>
<feature type="compositionally biased region" description="Low complexity" evidence="1">
    <location>
        <begin position="159"/>
        <end position="174"/>
    </location>
</feature>
<accession>A0A7S0R9G1</accession>
<feature type="region of interest" description="Disordered" evidence="1">
    <location>
        <begin position="204"/>
        <end position="239"/>
    </location>
</feature>
<gene>
    <name evidence="2" type="ORF">CLEI1391_LOCUS4526</name>
</gene>
<dbReference type="AlphaFoldDB" id="A0A7S0R9G1"/>
<evidence type="ECO:0000256" key="1">
    <source>
        <dbReference type="SAM" id="MobiDB-lite"/>
    </source>
</evidence>